<proteinExistence type="predicted"/>
<evidence type="ECO:0000313" key="4">
    <source>
        <dbReference type="Proteomes" id="UP000661858"/>
    </source>
</evidence>
<evidence type="ECO:0000256" key="2">
    <source>
        <dbReference type="SAM" id="Phobius"/>
    </source>
</evidence>
<sequence>MMLRIRVFLARHVGVQLVLSILAASALIMLLFPGRSVLSVLVRTTITSVGAVAVVLAQRRRERRAAGGSVDDVVALGLKLRRGEVPSAPDERRAMRALVAQRLHRMRHRVPALVLLAFLFTAGTLLTVLTGSPLQAVAFGVFAVLCVGWSIHNSNVQHRRLRSMEAALNRETPPVPAEGNRTAAAGDAA</sequence>
<organism evidence="3 4">
    <name type="scientific">Streptomyces actinomycinicus</name>
    <dbReference type="NCBI Taxonomy" id="1695166"/>
    <lineage>
        <taxon>Bacteria</taxon>
        <taxon>Bacillati</taxon>
        <taxon>Actinomycetota</taxon>
        <taxon>Actinomycetes</taxon>
        <taxon>Kitasatosporales</taxon>
        <taxon>Streptomycetaceae</taxon>
        <taxon>Streptomyces</taxon>
    </lineage>
</organism>
<protein>
    <submittedName>
        <fullName evidence="3">Uncharacterized protein</fullName>
    </submittedName>
</protein>
<feature type="transmembrane region" description="Helical" evidence="2">
    <location>
        <begin position="134"/>
        <end position="152"/>
    </location>
</feature>
<feature type="transmembrane region" description="Helical" evidence="2">
    <location>
        <begin position="110"/>
        <end position="128"/>
    </location>
</feature>
<feature type="region of interest" description="Disordered" evidence="1">
    <location>
        <begin position="168"/>
        <end position="189"/>
    </location>
</feature>
<accession>A0A937EHU8</accession>
<name>A0A937EHU8_9ACTN</name>
<keyword evidence="2" id="KW-1133">Transmembrane helix</keyword>
<feature type="transmembrane region" description="Helical" evidence="2">
    <location>
        <begin position="38"/>
        <end position="57"/>
    </location>
</feature>
<dbReference type="AlphaFoldDB" id="A0A937EHU8"/>
<reference evidence="3" key="1">
    <citation type="submission" date="2021-01" db="EMBL/GenBank/DDBJ databases">
        <title>WGS of actinomycetes isolated from Thailand.</title>
        <authorList>
            <person name="Thawai C."/>
        </authorList>
    </citation>
    <scope>NUCLEOTIDE SEQUENCE</scope>
    <source>
        <strain evidence="3">RCU-197</strain>
    </source>
</reference>
<evidence type="ECO:0000313" key="3">
    <source>
        <dbReference type="EMBL" id="MBL1082369.1"/>
    </source>
</evidence>
<gene>
    <name evidence="3" type="ORF">JK359_10300</name>
</gene>
<feature type="transmembrane region" description="Helical" evidence="2">
    <location>
        <begin position="12"/>
        <end position="32"/>
    </location>
</feature>
<keyword evidence="2" id="KW-0472">Membrane</keyword>
<dbReference type="Proteomes" id="UP000661858">
    <property type="component" value="Unassembled WGS sequence"/>
</dbReference>
<dbReference type="RefSeq" id="WP_201834213.1">
    <property type="nucleotide sequence ID" value="NZ_JAERRK010000004.1"/>
</dbReference>
<evidence type="ECO:0000256" key="1">
    <source>
        <dbReference type="SAM" id="MobiDB-lite"/>
    </source>
</evidence>
<dbReference type="EMBL" id="JAERRK010000004">
    <property type="protein sequence ID" value="MBL1082369.1"/>
    <property type="molecule type" value="Genomic_DNA"/>
</dbReference>
<keyword evidence="4" id="KW-1185">Reference proteome</keyword>
<keyword evidence="2" id="KW-0812">Transmembrane</keyword>
<comment type="caution">
    <text evidence="3">The sequence shown here is derived from an EMBL/GenBank/DDBJ whole genome shotgun (WGS) entry which is preliminary data.</text>
</comment>